<keyword evidence="2" id="KW-1185">Reference proteome</keyword>
<evidence type="ECO:0000313" key="2">
    <source>
        <dbReference type="Proteomes" id="UP000294933"/>
    </source>
</evidence>
<accession>A0A4Y7Q8S6</accession>
<reference evidence="1 2" key="1">
    <citation type="submission" date="2018-06" db="EMBL/GenBank/DDBJ databases">
        <title>A transcriptomic atlas of mushroom development highlights an independent origin of complex multicellularity.</title>
        <authorList>
            <consortium name="DOE Joint Genome Institute"/>
            <person name="Krizsan K."/>
            <person name="Almasi E."/>
            <person name="Merenyi Z."/>
            <person name="Sahu N."/>
            <person name="Viragh M."/>
            <person name="Koszo T."/>
            <person name="Mondo S."/>
            <person name="Kiss B."/>
            <person name="Balint B."/>
            <person name="Kues U."/>
            <person name="Barry K."/>
            <person name="Hegedus J.C."/>
            <person name="Henrissat B."/>
            <person name="Johnson J."/>
            <person name="Lipzen A."/>
            <person name="Ohm R."/>
            <person name="Nagy I."/>
            <person name="Pangilinan J."/>
            <person name="Yan J."/>
            <person name="Xiong Y."/>
            <person name="Grigoriev I.V."/>
            <person name="Hibbett D.S."/>
            <person name="Nagy L.G."/>
        </authorList>
    </citation>
    <scope>NUCLEOTIDE SEQUENCE [LARGE SCALE GENOMIC DNA]</scope>
    <source>
        <strain evidence="1 2">SZMC22713</strain>
    </source>
</reference>
<proteinExistence type="predicted"/>
<dbReference type="VEuPathDB" id="FungiDB:BD410DRAFT_802364"/>
<dbReference type="AlphaFoldDB" id="A0A4Y7Q8S6"/>
<dbReference type="Proteomes" id="UP000294933">
    <property type="component" value="Unassembled WGS sequence"/>
</dbReference>
<evidence type="ECO:0000313" key="1">
    <source>
        <dbReference type="EMBL" id="TDL24063.1"/>
    </source>
</evidence>
<dbReference type="EMBL" id="ML170168">
    <property type="protein sequence ID" value="TDL24063.1"/>
    <property type="molecule type" value="Genomic_DNA"/>
</dbReference>
<protein>
    <submittedName>
        <fullName evidence="1">Uncharacterized protein</fullName>
    </submittedName>
</protein>
<organism evidence="1 2">
    <name type="scientific">Rickenella mellea</name>
    <dbReference type="NCBI Taxonomy" id="50990"/>
    <lineage>
        <taxon>Eukaryota</taxon>
        <taxon>Fungi</taxon>
        <taxon>Dikarya</taxon>
        <taxon>Basidiomycota</taxon>
        <taxon>Agaricomycotina</taxon>
        <taxon>Agaricomycetes</taxon>
        <taxon>Hymenochaetales</taxon>
        <taxon>Rickenellaceae</taxon>
        <taxon>Rickenella</taxon>
    </lineage>
</organism>
<gene>
    <name evidence="1" type="ORF">BD410DRAFT_802364</name>
</gene>
<name>A0A4Y7Q8S6_9AGAM</name>
<sequence length="210" mass="23391">MAIVPSISFIPSLSHTHHSLPSPEPASSLLKHPQEPITAALTTVMETFTSSSGYMSFMISVDTSLCLLVRAVSWLARACVGVLTDDPLQLELAEKFCQLKACDATPKRRDWMWWTSCVRSSMSDRMKAEDMKEHACYLKTSTARFYILKAKELTQLPDVSHTIRWSRRRTGIGARSRDGVGKGGRPHAMSTILVLARVDFSEGENEGVFK</sequence>